<dbReference type="Pfam" id="PF00990">
    <property type="entry name" value="GGDEF"/>
    <property type="match status" value="1"/>
</dbReference>
<feature type="transmembrane region" description="Helical" evidence="1">
    <location>
        <begin position="127"/>
        <end position="144"/>
    </location>
</feature>
<comment type="caution">
    <text evidence="3">The sequence shown here is derived from an EMBL/GenBank/DDBJ whole genome shotgun (WGS) entry which is preliminary data.</text>
</comment>
<sequence length="393" mass="42005">MQGIVRTSTSVRHPVAVIGRGQSHGDAGNTGVTVAARGPEHRVAALTLAALLLIGGAMGTVNLFVDGVLREGAPRGVYAATMALCVLAAVPLIIRQRAGRWGTFGLVLLGDLIYLVVAMCIEDPVRYATPLMLLFASFVAAWFLGPWELGVNMVVTVLVCLVALWPSYDSPMALGVQVGVSAGMLNAGSFGVFVLRRRVQRLLVATQMLSNLDPLTGLYNRRYLVEQAPRLWRQARRDGTRVAAMVLDLDHFKRLNDAHGHAAGDAVLLAVAGSLGATVRPADVLARTGGEELVVLGMVSDSHEATRLAERLRSAVARTYTDDGHTVTASVGIALARPVDGENATDALWRLVDRADAAMYDAKKQGRDRVAAFRVPRARSPHTDEQPAVRDIG</sequence>
<dbReference type="InterPro" id="IPR043128">
    <property type="entry name" value="Rev_trsase/Diguanyl_cyclase"/>
</dbReference>
<feature type="transmembrane region" description="Helical" evidence="1">
    <location>
        <begin position="77"/>
        <end position="94"/>
    </location>
</feature>
<dbReference type="InterPro" id="IPR050469">
    <property type="entry name" value="Diguanylate_Cyclase"/>
</dbReference>
<dbReference type="PROSITE" id="PS50887">
    <property type="entry name" value="GGDEF"/>
    <property type="match status" value="1"/>
</dbReference>
<dbReference type="EMBL" id="BAAAVV010000014">
    <property type="protein sequence ID" value="GAA3181583.1"/>
    <property type="molecule type" value="Genomic_DNA"/>
</dbReference>
<dbReference type="SMART" id="SM00267">
    <property type="entry name" value="GGDEF"/>
    <property type="match status" value="1"/>
</dbReference>
<evidence type="ECO:0000313" key="3">
    <source>
        <dbReference type="EMBL" id="GAA3181583.1"/>
    </source>
</evidence>
<keyword evidence="1" id="KW-1133">Transmembrane helix</keyword>
<feature type="domain" description="GGDEF" evidence="2">
    <location>
        <begin position="240"/>
        <end position="375"/>
    </location>
</feature>
<organism evidence="3 4">
    <name type="scientific">Blastococcus jejuensis</name>
    <dbReference type="NCBI Taxonomy" id="351224"/>
    <lineage>
        <taxon>Bacteria</taxon>
        <taxon>Bacillati</taxon>
        <taxon>Actinomycetota</taxon>
        <taxon>Actinomycetes</taxon>
        <taxon>Geodermatophilales</taxon>
        <taxon>Geodermatophilaceae</taxon>
        <taxon>Blastococcus</taxon>
    </lineage>
</organism>
<reference evidence="4" key="1">
    <citation type="journal article" date="2019" name="Int. J. Syst. Evol. Microbiol.">
        <title>The Global Catalogue of Microorganisms (GCM) 10K type strain sequencing project: providing services to taxonomists for standard genome sequencing and annotation.</title>
        <authorList>
            <consortium name="The Broad Institute Genomics Platform"/>
            <consortium name="The Broad Institute Genome Sequencing Center for Infectious Disease"/>
            <person name="Wu L."/>
            <person name="Ma J."/>
        </authorList>
    </citation>
    <scope>NUCLEOTIDE SEQUENCE [LARGE SCALE GENOMIC DNA]</scope>
    <source>
        <strain evidence="4">JCM 15614</strain>
    </source>
</reference>
<dbReference type="InterPro" id="IPR029787">
    <property type="entry name" value="Nucleotide_cyclase"/>
</dbReference>
<dbReference type="PANTHER" id="PTHR45138">
    <property type="entry name" value="REGULATORY COMPONENTS OF SENSORY TRANSDUCTION SYSTEM"/>
    <property type="match status" value="1"/>
</dbReference>
<feature type="transmembrane region" description="Helical" evidence="1">
    <location>
        <begin position="101"/>
        <end position="121"/>
    </location>
</feature>
<name>A0ABP6PMR5_9ACTN</name>
<evidence type="ECO:0000259" key="2">
    <source>
        <dbReference type="PROSITE" id="PS50887"/>
    </source>
</evidence>
<dbReference type="Proteomes" id="UP001499924">
    <property type="component" value="Unassembled WGS sequence"/>
</dbReference>
<dbReference type="NCBIfam" id="TIGR00254">
    <property type="entry name" value="GGDEF"/>
    <property type="match status" value="1"/>
</dbReference>
<protein>
    <recommendedName>
        <fullName evidence="2">GGDEF domain-containing protein</fullName>
    </recommendedName>
</protein>
<dbReference type="InterPro" id="IPR000160">
    <property type="entry name" value="GGDEF_dom"/>
</dbReference>
<keyword evidence="4" id="KW-1185">Reference proteome</keyword>
<dbReference type="PANTHER" id="PTHR45138:SF9">
    <property type="entry name" value="DIGUANYLATE CYCLASE DGCM-RELATED"/>
    <property type="match status" value="1"/>
</dbReference>
<proteinExistence type="predicted"/>
<keyword evidence="1" id="KW-0812">Transmembrane</keyword>
<keyword evidence="1" id="KW-0472">Membrane</keyword>
<gene>
    <name evidence="3" type="ORF">GCM10010531_39720</name>
</gene>
<dbReference type="SUPFAM" id="SSF55073">
    <property type="entry name" value="Nucleotide cyclase"/>
    <property type="match status" value="1"/>
</dbReference>
<evidence type="ECO:0000256" key="1">
    <source>
        <dbReference type="SAM" id="Phobius"/>
    </source>
</evidence>
<evidence type="ECO:0000313" key="4">
    <source>
        <dbReference type="Proteomes" id="UP001499924"/>
    </source>
</evidence>
<feature type="transmembrane region" description="Helical" evidence="1">
    <location>
        <begin position="151"/>
        <end position="168"/>
    </location>
</feature>
<feature type="transmembrane region" description="Helical" evidence="1">
    <location>
        <begin position="174"/>
        <end position="195"/>
    </location>
</feature>
<dbReference type="CDD" id="cd01949">
    <property type="entry name" value="GGDEF"/>
    <property type="match status" value="1"/>
</dbReference>
<accession>A0ABP6PMR5</accession>
<feature type="transmembrane region" description="Helical" evidence="1">
    <location>
        <begin position="43"/>
        <end position="65"/>
    </location>
</feature>
<dbReference type="Gene3D" id="3.30.70.270">
    <property type="match status" value="1"/>
</dbReference>